<dbReference type="InterPro" id="IPR044992">
    <property type="entry name" value="ChyE-like"/>
</dbReference>
<accession>A0ABW6IM75</accession>
<organism evidence="2 3">
    <name type="scientific">Streptomyces wedmorensis</name>
    <dbReference type="NCBI Taxonomy" id="43759"/>
    <lineage>
        <taxon>Bacteria</taxon>
        <taxon>Bacillati</taxon>
        <taxon>Actinomycetota</taxon>
        <taxon>Actinomycetes</taxon>
        <taxon>Kitasatosporales</taxon>
        <taxon>Streptomycetaceae</taxon>
        <taxon>Streptomyces</taxon>
    </lineage>
</organism>
<sequence length="265" mass="27460">MPIRSEVGTAIRSEVGAAPAVLVVEHEQEAGPGLVGEHLLHTGLRLDVVRAWRGEALPRSLRGHAGLLVLGGAANCEDDLAAPWLPRVRALVREAVADEVPLLGICLGGQILAHALGGSVTRRPQGPEVGVVPLRRLPAATTDPVLGGVPDGALAAQWHWDEIDRLPPGAVPLLTGDDCPVQAFRAGNTAWGVQFHPEVDAGTVAEWAAGDGDDVRAAGGSPEAAVASVRRAEPALRTVWGAVAEAWGTVVRARAGAAPARRHGY</sequence>
<protein>
    <submittedName>
        <fullName evidence="2">Type 1 glutamine amidotransferase</fullName>
    </submittedName>
</protein>
<proteinExistence type="predicted"/>
<dbReference type="InterPro" id="IPR017926">
    <property type="entry name" value="GATASE"/>
</dbReference>
<dbReference type="PANTHER" id="PTHR42695:SF5">
    <property type="entry name" value="GLUTAMINE AMIDOTRANSFERASE YLR126C-RELATED"/>
    <property type="match status" value="1"/>
</dbReference>
<dbReference type="RefSeq" id="WP_386251568.1">
    <property type="nucleotide sequence ID" value="NZ_JBHTRV010000002.1"/>
</dbReference>
<keyword evidence="2" id="KW-0315">Glutamine amidotransferase</keyword>
<dbReference type="PANTHER" id="PTHR42695">
    <property type="entry name" value="GLUTAMINE AMIDOTRANSFERASE YLR126C-RELATED"/>
    <property type="match status" value="1"/>
</dbReference>
<dbReference type="Proteomes" id="UP001600424">
    <property type="component" value="Unassembled WGS sequence"/>
</dbReference>
<evidence type="ECO:0000259" key="1">
    <source>
        <dbReference type="Pfam" id="PF00117"/>
    </source>
</evidence>
<dbReference type="PROSITE" id="PS51273">
    <property type="entry name" value="GATASE_TYPE_1"/>
    <property type="match status" value="1"/>
</dbReference>
<evidence type="ECO:0000313" key="3">
    <source>
        <dbReference type="Proteomes" id="UP001600424"/>
    </source>
</evidence>
<dbReference type="Pfam" id="PF00117">
    <property type="entry name" value="GATase"/>
    <property type="match status" value="1"/>
</dbReference>
<name>A0ABW6IM75_STRWE</name>
<dbReference type="EMBL" id="JBHTRV010000002">
    <property type="protein sequence ID" value="MFE5978711.1"/>
    <property type="molecule type" value="Genomic_DNA"/>
</dbReference>
<dbReference type="Gene3D" id="3.40.50.880">
    <property type="match status" value="1"/>
</dbReference>
<dbReference type="SUPFAM" id="SSF52317">
    <property type="entry name" value="Class I glutamine amidotransferase-like"/>
    <property type="match status" value="1"/>
</dbReference>
<gene>
    <name evidence="2" type="ORF">ACFQ63_03265</name>
</gene>
<keyword evidence="3" id="KW-1185">Reference proteome</keyword>
<comment type="caution">
    <text evidence="2">The sequence shown here is derived from an EMBL/GenBank/DDBJ whole genome shotgun (WGS) entry which is preliminary data.</text>
</comment>
<evidence type="ECO:0000313" key="2">
    <source>
        <dbReference type="EMBL" id="MFE5978711.1"/>
    </source>
</evidence>
<reference evidence="2 3" key="1">
    <citation type="submission" date="2024-09" db="EMBL/GenBank/DDBJ databases">
        <title>The Natural Products Discovery Center: Release of the First 8490 Sequenced Strains for Exploring Actinobacteria Biosynthetic Diversity.</title>
        <authorList>
            <person name="Kalkreuter E."/>
            <person name="Kautsar S.A."/>
            <person name="Yang D."/>
            <person name="Bader C.D."/>
            <person name="Teijaro C.N."/>
            <person name="Fluegel L."/>
            <person name="Davis C.M."/>
            <person name="Simpson J.R."/>
            <person name="Lauterbach L."/>
            <person name="Steele A.D."/>
            <person name="Gui C."/>
            <person name="Meng S."/>
            <person name="Li G."/>
            <person name="Viehrig K."/>
            <person name="Ye F."/>
            <person name="Su P."/>
            <person name="Kiefer A.F."/>
            <person name="Nichols A."/>
            <person name="Cepeda A.J."/>
            <person name="Yan W."/>
            <person name="Fan B."/>
            <person name="Jiang Y."/>
            <person name="Adhikari A."/>
            <person name="Zheng C.-J."/>
            <person name="Schuster L."/>
            <person name="Cowan T.M."/>
            <person name="Smanski M.J."/>
            <person name="Chevrette M.G."/>
            <person name="De Carvalho L.P.S."/>
            <person name="Shen B."/>
        </authorList>
    </citation>
    <scope>NUCLEOTIDE SEQUENCE [LARGE SCALE GENOMIC DNA]</scope>
    <source>
        <strain evidence="2 3">NPDC056472</strain>
    </source>
</reference>
<feature type="domain" description="Glutamine amidotransferase" evidence="1">
    <location>
        <begin position="39"/>
        <end position="202"/>
    </location>
</feature>
<dbReference type="CDD" id="cd01741">
    <property type="entry name" value="GATase1_1"/>
    <property type="match status" value="1"/>
</dbReference>
<dbReference type="InterPro" id="IPR029062">
    <property type="entry name" value="Class_I_gatase-like"/>
</dbReference>